<dbReference type="EMBL" id="CCYD01000442">
    <property type="protein sequence ID" value="CEG39835.1"/>
    <property type="molecule type" value="Genomic_DNA"/>
</dbReference>
<feature type="signal peptide" evidence="1">
    <location>
        <begin position="1"/>
        <end position="21"/>
    </location>
</feature>
<feature type="chain" id="PRO_5006015055" evidence="1">
    <location>
        <begin position="22"/>
        <end position="415"/>
    </location>
</feature>
<protein>
    <submittedName>
        <fullName evidence="2">RxLR-like protein</fullName>
    </submittedName>
</protein>
<evidence type="ECO:0000256" key="1">
    <source>
        <dbReference type="SAM" id="SignalP"/>
    </source>
</evidence>
<sequence>MHFRYLRAIVLASLLAASTLARTNFKSATSQTQHSSGSQSIDDEFRVLSLPTFQKEVLMTKKSLYLLGLKHIVASVRHVEIKVTPKEYAAICEMKLGSQNLLADTSWAKWAYFVCLREMDDWTRRHEVILSAMKDIFTSGDLDVIFKRALLDSETSELAVALINHDPLIFDRVTKKILAEINRHNFFGDHYNEWVKCIRIQSGDQDEETYVLKELKHLTEFYGESDLVRILTSPKNQNDIGQKYMDALCAVWLNDKKRPDDVMKMVIGTKYHLFNFLYHGPRTISPQVWVSYHYHFYVMYPNEARMLTLLDTLTSAIGPAKVAIMLWAAQMSPDLLAREWALYFQKAQYQEWFAKGLSSDTVEKEVANDVKIDDFGVCFRTELANYVRNEYTTALLHPNFKELNVLGLDIGLQGT</sequence>
<dbReference type="OrthoDB" id="123946at2759"/>
<evidence type="ECO:0000313" key="3">
    <source>
        <dbReference type="Proteomes" id="UP000054928"/>
    </source>
</evidence>
<reference evidence="3" key="1">
    <citation type="submission" date="2014-09" db="EMBL/GenBank/DDBJ databases">
        <authorList>
            <person name="Sharma Rahul"/>
            <person name="Thines Marco"/>
        </authorList>
    </citation>
    <scope>NUCLEOTIDE SEQUENCE [LARGE SCALE GENOMIC DNA]</scope>
</reference>
<keyword evidence="3" id="KW-1185">Reference proteome</keyword>
<keyword evidence="1" id="KW-0732">Signal</keyword>
<organism evidence="2 3">
    <name type="scientific">Plasmopara halstedii</name>
    <name type="common">Downy mildew of sunflower</name>
    <dbReference type="NCBI Taxonomy" id="4781"/>
    <lineage>
        <taxon>Eukaryota</taxon>
        <taxon>Sar</taxon>
        <taxon>Stramenopiles</taxon>
        <taxon>Oomycota</taxon>
        <taxon>Peronosporomycetes</taxon>
        <taxon>Peronosporales</taxon>
        <taxon>Peronosporaceae</taxon>
        <taxon>Plasmopara</taxon>
    </lineage>
</organism>
<dbReference type="Proteomes" id="UP000054928">
    <property type="component" value="Unassembled WGS sequence"/>
</dbReference>
<dbReference type="GeneID" id="36405124"/>
<name>A0A0N7L4W8_PLAHL</name>
<proteinExistence type="predicted"/>
<dbReference type="RefSeq" id="XP_024576204.1">
    <property type="nucleotide sequence ID" value="XM_024725426.1"/>
</dbReference>
<accession>A0A0N7L4W8</accession>
<dbReference type="AlphaFoldDB" id="A0A0N7L4W8"/>
<evidence type="ECO:0000313" key="2">
    <source>
        <dbReference type="EMBL" id="CEG39835.1"/>
    </source>
</evidence>